<organism evidence="2 3">
    <name type="scientific">Candidatus Woesebacteria bacterium GWA1_41_8</name>
    <dbReference type="NCBI Taxonomy" id="1802471"/>
    <lineage>
        <taxon>Bacteria</taxon>
        <taxon>Candidatus Woeseibacteriota</taxon>
    </lineage>
</organism>
<dbReference type="CDD" id="cd05006">
    <property type="entry name" value="SIS_GmhA"/>
    <property type="match status" value="1"/>
</dbReference>
<comment type="caution">
    <text evidence="2">The sequence shown here is derived from an EMBL/GenBank/DDBJ whole genome shotgun (WGS) entry which is preliminary data.</text>
</comment>
<protein>
    <recommendedName>
        <fullName evidence="1">SIS domain-containing protein</fullName>
    </recommendedName>
</protein>
<feature type="domain" description="SIS" evidence="1">
    <location>
        <begin position="37"/>
        <end position="200"/>
    </location>
</feature>
<gene>
    <name evidence="2" type="ORF">A2115_01505</name>
</gene>
<dbReference type="AlphaFoldDB" id="A0A1F7WIE1"/>
<accession>A0A1F7WIE1</accession>
<dbReference type="GO" id="GO:1901135">
    <property type="term" value="P:carbohydrate derivative metabolic process"/>
    <property type="evidence" value="ECO:0007669"/>
    <property type="project" value="InterPro"/>
</dbReference>
<dbReference type="InterPro" id="IPR046348">
    <property type="entry name" value="SIS_dom_sf"/>
</dbReference>
<dbReference type="SUPFAM" id="SSF53697">
    <property type="entry name" value="SIS domain"/>
    <property type="match status" value="1"/>
</dbReference>
<dbReference type="PROSITE" id="PS51464">
    <property type="entry name" value="SIS"/>
    <property type="match status" value="1"/>
</dbReference>
<dbReference type="EMBL" id="MGFJ01000028">
    <property type="protein sequence ID" value="OGM02169.1"/>
    <property type="molecule type" value="Genomic_DNA"/>
</dbReference>
<dbReference type="InterPro" id="IPR035461">
    <property type="entry name" value="GmhA/DiaA"/>
</dbReference>
<dbReference type="STRING" id="1802471.A2115_01505"/>
<dbReference type="Proteomes" id="UP000176198">
    <property type="component" value="Unassembled WGS sequence"/>
</dbReference>
<sequence>MKAQKFVKDYIKRSSKVLVNLSKGGVLESVVKTTQAILECYYKKGGAVYLFGNGGSAVQAQHIAEELVSGFRMFDPKRFSLSAQALTVDGAKITAISNDFGFDQIFARQLDSVLHSSDVAIAFSTSGKSPNVLEALKLARKRGAVTIGISGKSGGDLPKMCDIVIRIPSSEVSIIQEGHAVVGHALCAAVEEGLFGREVLTF</sequence>
<dbReference type="PANTHER" id="PTHR30390">
    <property type="entry name" value="SEDOHEPTULOSE 7-PHOSPHATE ISOMERASE / DNAA INITIATOR-ASSOCIATING FACTOR FOR REPLICATION INITIATION"/>
    <property type="match status" value="1"/>
</dbReference>
<name>A0A1F7WIE1_9BACT</name>
<evidence type="ECO:0000313" key="2">
    <source>
        <dbReference type="EMBL" id="OGM02169.1"/>
    </source>
</evidence>
<reference evidence="2 3" key="1">
    <citation type="journal article" date="2016" name="Nat. Commun.">
        <title>Thousands of microbial genomes shed light on interconnected biogeochemical processes in an aquifer system.</title>
        <authorList>
            <person name="Anantharaman K."/>
            <person name="Brown C.T."/>
            <person name="Hug L.A."/>
            <person name="Sharon I."/>
            <person name="Castelle C.J."/>
            <person name="Probst A.J."/>
            <person name="Thomas B.C."/>
            <person name="Singh A."/>
            <person name="Wilkins M.J."/>
            <person name="Karaoz U."/>
            <person name="Brodie E.L."/>
            <person name="Williams K.H."/>
            <person name="Hubbard S.S."/>
            <person name="Banfield J.F."/>
        </authorList>
    </citation>
    <scope>NUCLEOTIDE SEQUENCE [LARGE SCALE GENOMIC DNA]</scope>
</reference>
<dbReference type="Pfam" id="PF13580">
    <property type="entry name" value="SIS_2"/>
    <property type="match status" value="1"/>
</dbReference>
<dbReference type="InterPro" id="IPR050099">
    <property type="entry name" value="SIS_GmhA/DiaA_subfam"/>
</dbReference>
<evidence type="ECO:0000313" key="3">
    <source>
        <dbReference type="Proteomes" id="UP000176198"/>
    </source>
</evidence>
<proteinExistence type="predicted"/>
<dbReference type="Gene3D" id="3.40.50.10490">
    <property type="entry name" value="Glucose-6-phosphate isomerase like protein, domain 1"/>
    <property type="match status" value="1"/>
</dbReference>
<dbReference type="InterPro" id="IPR001347">
    <property type="entry name" value="SIS_dom"/>
</dbReference>
<evidence type="ECO:0000259" key="1">
    <source>
        <dbReference type="PROSITE" id="PS51464"/>
    </source>
</evidence>
<dbReference type="GO" id="GO:0097367">
    <property type="term" value="F:carbohydrate derivative binding"/>
    <property type="evidence" value="ECO:0007669"/>
    <property type="project" value="InterPro"/>
</dbReference>